<proteinExistence type="predicted"/>
<reference evidence="1 2" key="1">
    <citation type="submission" date="2015-07" db="EMBL/GenBank/DDBJ databases">
        <title>Draft Genome Sequence of Komagataeibacter intermedius Strain AF2, Isolated from Kombucha Tea.</title>
        <authorList>
            <person name="Santos R.A."/>
            <person name="Berretta A.A."/>
            <person name="Barud H.S."/>
            <person name="Ribeiro S.J."/>
            <person name="Gonzalez-Garcia L.N."/>
            <person name="Zucchi T.D."/>
            <person name="Goldman G.H."/>
            <person name="Riano-Pachon D.M."/>
        </authorList>
    </citation>
    <scope>NUCLEOTIDE SEQUENCE [LARGE SCALE GENOMIC DNA]</scope>
    <source>
        <strain evidence="1 2">AF2</strain>
    </source>
</reference>
<dbReference type="AlphaFoldDB" id="A0A0N0MDZ9"/>
<gene>
    <name evidence="1" type="ORF">GLUCOINTEAF2_0203138</name>
</gene>
<accession>A0A0N0MDZ9</accession>
<sequence length="207" mass="23732">MRTYLSKLAISTEQRPSGMSTLSPDNDKVLIDAFDYFLPRYNFSERHAITIHGQPSDILDTIADYRVQDDPLIRQVISLRELPGRLSKHLSAPPLDLDDFTLLARTEHTLAYGLAGAFWRADYGLCSLPSADAFIATKQGDICKLVLGFTVAPISRSRCRLITKTRVLCLSDKARRYFTPYWFLIRPVSGLLRRRMLWNIRRIIEQN</sequence>
<evidence type="ECO:0000313" key="1">
    <source>
        <dbReference type="EMBL" id="KPH85883.1"/>
    </source>
</evidence>
<dbReference type="Proteomes" id="UP000031553">
    <property type="component" value="Unassembled WGS sequence"/>
</dbReference>
<evidence type="ECO:0008006" key="3">
    <source>
        <dbReference type="Google" id="ProtNLM"/>
    </source>
</evidence>
<dbReference type="EMBL" id="JUFX02000220">
    <property type="protein sequence ID" value="KPH85883.1"/>
    <property type="molecule type" value="Genomic_DNA"/>
</dbReference>
<comment type="caution">
    <text evidence="1">The sequence shown here is derived from an EMBL/GenBank/DDBJ whole genome shotgun (WGS) entry which is preliminary data.</text>
</comment>
<evidence type="ECO:0000313" key="2">
    <source>
        <dbReference type="Proteomes" id="UP000031553"/>
    </source>
</evidence>
<organism evidence="1 2">
    <name type="scientific">Komagataeibacter intermedius AF2</name>
    <dbReference type="NCBI Taxonomy" id="1458464"/>
    <lineage>
        <taxon>Bacteria</taxon>
        <taxon>Pseudomonadati</taxon>
        <taxon>Pseudomonadota</taxon>
        <taxon>Alphaproteobacteria</taxon>
        <taxon>Acetobacterales</taxon>
        <taxon>Acetobacteraceae</taxon>
        <taxon>Komagataeibacter</taxon>
    </lineage>
</organism>
<protein>
    <recommendedName>
        <fullName evidence="3">DUF2867 domain-containing protein</fullName>
    </recommendedName>
</protein>
<name>A0A0N0MDZ9_9PROT</name>